<evidence type="ECO:0008006" key="4">
    <source>
        <dbReference type="Google" id="ProtNLM"/>
    </source>
</evidence>
<dbReference type="EMBL" id="AP027059">
    <property type="protein sequence ID" value="BDU50940.1"/>
    <property type="molecule type" value="Genomic_DNA"/>
</dbReference>
<evidence type="ECO:0000256" key="1">
    <source>
        <dbReference type="SAM" id="Phobius"/>
    </source>
</evidence>
<name>A0AAU9E3B3_9FUSO</name>
<evidence type="ECO:0000313" key="3">
    <source>
        <dbReference type="Proteomes" id="UP001321582"/>
    </source>
</evidence>
<reference evidence="2 3" key="1">
    <citation type="submission" date="2022-11" db="EMBL/GenBank/DDBJ databases">
        <title>Haliovirga abyssi gen. nov., sp. nov., a mesophilic fermentative bacterium isolated from the Iheya North hydrothermal field and the proposal of Haliovirgaceae fam. nov.</title>
        <authorList>
            <person name="Miyazaki U."/>
            <person name="Tame A."/>
            <person name="Miyazaki J."/>
            <person name="Takai K."/>
            <person name="Sawayama S."/>
            <person name="Kitajima M."/>
            <person name="Okamoto A."/>
            <person name="Nakagawa S."/>
        </authorList>
    </citation>
    <scope>NUCLEOTIDE SEQUENCE [LARGE SCALE GENOMIC DNA]</scope>
    <source>
        <strain evidence="2 3">IC12</strain>
    </source>
</reference>
<accession>A0AAU9E3B3</accession>
<feature type="transmembrane region" description="Helical" evidence="1">
    <location>
        <begin position="117"/>
        <end position="144"/>
    </location>
</feature>
<feature type="transmembrane region" description="Helical" evidence="1">
    <location>
        <begin position="39"/>
        <end position="56"/>
    </location>
</feature>
<sequence length="210" mass="24663">MIKEKLTKSLEDLMLEDSFEKVIKKSFCSTFSLSFKPKTLLMLIILLFFIFLMTFIEVNSNKYILEIKEIVSHLNNISLYFITLVFTGYAIFQALLGENILKTLLVHSQNNTSKFKIYNYQFLGICIYILILLFFNFIIIFLLNNSMVVISLQSLNSKIKILIKIFFTTIYLIANIYLFFEMLLFFYNIYQAFSINAVQNGIDILKKSEK</sequence>
<keyword evidence="1" id="KW-0812">Transmembrane</keyword>
<proteinExistence type="predicted"/>
<dbReference type="Proteomes" id="UP001321582">
    <property type="component" value="Chromosome"/>
</dbReference>
<organism evidence="2 3">
    <name type="scientific">Haliovirga abyssi</name>
    <dbReference type="NCBI Taxonomy" id="2996794"/>
    <lineage>
        <taxon>Bacteria</taxon>
        <taxon>Fusobacteriati</taxon>
        <taxon>Fusobacteriota</taxon>
        <taxon>Fusobacteriia</taxon>
        <taxon>Fusobacteriales</taxon>
        <taxon>Haliovirgaceae</taxon>
        <taxon>Haliovirga</taxon>
    </lineage>
</organism>
<dbReference type="KEGG" id="haby:HLVA_15090"/>
<dbReference type="AlphaFoldDB" id="A0AAU9E3B3"/>
<feature type="transmembrane region" description="Helical" evidence="1">
    <location>
        <begin position="165"/>
        <end position="190"/>
    </location>
</feature>
<dbReference type="RefSeq" id="WP_307903788.1">
    <property type="nucleotide sequence ID" value="NZ_AP027059.1"/>
</dbReference>
<keyword evidence="1" id="KW-0472">Membrane</keyword>
<evidence type="ECO:0000313" key="2">
    <source>
        <dbReference type="EMBL" id="BDU50940.1"/>
    </source>
</evidence>
<keyword evidence="1" id="KW-1133">Transmembrane helix</keyword>
<keyword evidence="3" id="KW-1185">Reference proteome</keyword>
<gene>
    <name evidence="2" type="ORF">HLVA_15090</name>
</gene>
<protein>
    <recommendedName>
        <fullName evidence="4">Yip1 domain-containing protein</fullName>
    </recommendedName>
</protein>
<feature type="transmembrane region" description="Helical" evidence="1">
    <location>
        <begin position="77"/>
        <end position="97"/>
    </location>
</feature>